<dbReference type="InterPro" id="IPR011397">
    <property type="entry name" value="YhfC"/>
</dbReference>
<feature type="transmembrane region" description="Helical" evidence="1">
    <location>
        <begin position="114"/>
        <end position="139"/>
    </location>
</feature>
<name>A0ABS5LAD7_9BACI</name>
<keyword evidence="2" id="KW-0378">Hydrolase</keyword>
<dbReference type="GO" id="GO:0008237">
    <property type="term" value="F:metallopeptidase activity"/>
    <property type="evidence" value="ECO:0007669"/>
    <property type="project" value="UniProtKB-KW"/>
</dbReference>
<feature type="transmembrane region" description="Helical" evidence="1">
    <location>
        <begin position="76"/>
        <end position="102"/>
    </location>
</feature>
<feature type="transmembrane region" description="Helical" evidence="1">
    <location>
        <begin position="206"/>
        <end position="225"/>
    </location>
</feature>
<sequence length="257" mass="28032">MVPQSAILGLVFQLAVSIILPVAGYIFLKRKYKIAFRPVLIGILIFFVFANVLGGLFNHFILVTNETTAQIAEQPVLFAIYGGISAGFFEEIGRFIAFTWLLKLYRERKDGLAYGLGHGGIEALLIGALGSIQMISLALLQNSGKLEETISGQNLPPEVLNQLTSALTGLSLPLAFMGGLERAAAFFLQIALSLIVLYAVKNKKYIYVAAAILLHALIDFFPALYQAGAMNLYAVEIIIYVIGIGAFFFIKSSFLKD</sequence>
<feature type="transmembrane region" description="Helical" evidence="1">
    <location>
        <begin position="40"/>
        <end position="64"/>
    </location>
</feature>
<protein>
    <submittedName>
        <fullName evidence="2">YhfC family intramembrane metalloprotease</fullName>
    </submittedName>
</protein>
<evidence type="ECO:0000313" key="2">
    <source>
        <dbReference type="EMBL" id="MBS2967690.1"/>
    </source>
</evidence>
<accession>A0ABS5LAD7</accession>
<evidence type="ECO:0000256" key="1">
    <source>
        <dbReference type="SAM" id="Phobius"/>
    </source>
</evidence>
<dbReference type="RefSeq" id="WP_211556331.1">
    <property type="nucleotide sequence ID" value="NZ_JAGVRK010000001.1"/>
</dbReference>
<dbReference type="Pfam" id="PF10086">
    <property type="entry name" value="YhfC"/>
    <property type="match status" value="1"/>
</dbReference>
<dbReference type="PIRSF" id="PIRSF033101">
    <property type="entry name" value="UCP033101"/>
    <property type="match status" value="1"/>
</dbReference>
<organism evidence="2 3">
    <name type="scientific">Metabacillus flavus</name>
    <dbReference type="NCBI Taxonomy" id="2823519"/>
    <lineage>
        <taxon>Bacteria</taxon>
        <taxon>Bacillati</taxon>
        <taxon>Bacillota</taxon>
        <taxon>Bacilli</taxon>
        <taxon>Bacillales</taxon>
        <taxon>Bacillaceae</taxon>
        <taxon>Metabacillus</taxon>
    </lineage>
</organism>
<feature type="transmembrane region" description="Helical" evidence="1">
    <location>
        <begin position="232"/>
        <end position="250"/>
    </location>
</feature>
<evidence type="ECO:0000313" key="3">
    <source>
        <dbReference type="Proteomes" id="UP000682403"/>
    </source>
</evidence>
<keyword evidence="1" id="KW-0472">Membrane</keyword>
<feature type="transmembrane region" description="Helical" evidence="1">
    <location>
        <begin position="183"/>
        <end position="200"/>
    </location>
</feature>
<gene>
    <name evidence="2" type="ORF">J9317_02740</name>
</gene>
<keyword evidence="3" id="KW-1185">Reference proteome</keyword>
<proteinExistence type="predicted"/>
<keyword evidence="1" id="KW-0812">Transmembrane</keyword>
<feature type="transmembrane region" description="Helical" evidence="1">
    <location>
        <begin position="6"/>
        <end position="28"/>
    </location>
</feature>
<dbReference type="Proteomes" id="UP000682403">
    <property type="component" value="Unassembled WGS sequence"/>
</dbReference>
<comment type="caution">
    <text evidence="2">The sequence shown here is derived from an EMBL/GenBank/DDBJ whole genome shotgun (WGS) entry which is preliminary data.</text>
</comment>
<keyword evidence="2" id="KW-0482">Metalloprotease</keyword>
<keyword evidence="1" id="KW-1133">Transmembrane helix</keyword>
<keyword evidence="2" id="KW-0645">Protease</keyword>
<reference evidence="2 3" key="1">
    <citation type="submission" date="2021-04" db="EMBL/GenBank/DDBJ databases">
        <title>Metabacillus sp. strain KIGAM252 whole genome sequence.</title>
        <authorList>
            <person name="Seo M.-J."/>
            <person name="Cho E.-S."/>
            <person name="Hwang C.Y."/>
            <person name="Yoon D.J."/>
        </authorList>
    </citation>
    <scope>NUCLEOTIDE SEQUENCE [LARGE SCALE GENOMIC DNA]</scope>
    <source>
        <strain evidence="2 3">KIGAM252</strain>
    </source>
</reference>
<dbReference type="EMBL" id="JAGVRK010000001">
    <property type="protein sequence ID" value="MBS2967690.1"/>
    <property type="molecule type" value="Genomic_DNA"/>
</dbReference>